<keyword evidence="4" id="KW-1185">Reference proteome</keyword>
<evidence type="ECO:0000313" key="3">
    <source>
        <dbReference type="EMBL" id="SFQ61501.1"/>
    </source>
</evidence>
<dbReference type="PROSITE" id="PS51257">
    <property type="entry name" value="PROKAR_LIPOPROTEIN"/>
    <property type="match status" value="1"/>
</dbReference>
<dbReference type="Proteomes" id="UP000199029">
    <property type="component" value="Unassembled WGS sequence"/>
</dbReference>
<feature type="chain" id="PRO_5011636344" description="DUF4136 domain-containing protein" evidence="1">
    <location>
        <begin position="22"/>
        <end position="206"/>
    </location>
</feature>
<feature type="signal peptide" evidence="1">
    <location>
        <begin position="1"/>
        <end position="21"/>
    </location>
</feature>
<evidence type="ECO:0000259" key="2">
    <source>
        <dbReference type="Pfam" id="PF13590"/>
    </source>
</evidence>
<dbReference type="STRING" id="1227077.SAMN04515668_3313"/>
<reference evidence="4" key="1">
    <citation type="submission" date="2016-10" db="EMBL/GenBank/DDBJ databases">
        <authorList>
            <person name="Varghese N."/>
            <person name="Submissions S."/>
        </authorList>
    </citation>
    <scope>NUCLEOTIDE SEQUENCE [LARGE SCALE GENOMIC DNA]</scope>
    <source>
        <strain evidence="4">OR362-8,ATCC BAA-1266,JCM 13504</strain>
    </source>
</reference>
<feature type="domain" description="DUF4136" evidence="2">
    <location>
        <begin position="28"/>
        <end position="184"/>
    </location>
</feature>
<dbReference type="Pfam" id="PF13590">
    <property type="entry name" value="DUF4136"/>
    <property type="match status" value="1"/>
</dbReference>
<dbReference type="AlphaFoldDB" id="A0A1I5ZYC1"/>
<organism evidence="3 4">
    <name type="scientific">Hymenobacter arizonensis</name>
    <name type="common">Siccationidurans arizonensis</name>
    <dbReference type="NCBI Taxonomy" id="1227077"/>
    <lineage>
        <taxon>Bacteria</taxon>
        <taxon>Pseudomonadati</taxon>
        <taxon>Bacteroidota</taxon>
        <taxon>Cytophagia</taxon>
        <taxon>Cytophagales</taxon>
        <taxon>Hymenobacteraceae</taxon>
        <taxon>Hymenobacter</taxon>
    </lineage>
</organism>
<gene>
    <name evidence="3" type="ORF">SAMN04515668_3313</name>
</gene>
<name>A0A1I5ZYC1_HYMAR</name>
<keyword evidence="1" id="KW-0732">Signal</keyword>
<protein>
    <recommendedName>
        <fullName evidence="2">DUF4136 domain-containing protein</fullName>
    </recommendedName>
</protein>
<dbReference type="Gene3D" id="3.30.160.670">
    <property type="match status" value="1"/>
</dbReference>
<accession>A0A1I5ZYC1</accession>
<dbReference type="InterPro" id="IPR025411">
    <property type="entry name" value="DUF4136"/>
</dbReference>
<dbReference type="EMBL" id="FOXS01000004">
    <property type="protein sequence ID" value="SFQ61501.1"/>
    <property type="molecule type" value="Genomic_DNA"/>
</dbReference>
<evidence type="ECO:0000313" key="4">
    <source>
        <dbReference type="Proteomes" id="UP000199029"/>
    </source>
</evidence>
<proteinExistence type="predicted"/>
<sequence length="206" mass="23775">MRRTVTLYCFISLVACLSACMATREARVDSDYSYRGNFRNYRTYDFVSGTGLTADTSRLGQSVREAIQQRLQVQGYRLARRRPDMLVNFRVYEGDMKFHGFVQEDLSQWIKRNIEENDDTPKEYRQGYQPVRLLLAEGTLLLTLIDMKTNRAVWNGYASGVSVPEGPMGEVVLRRSVRSILDRYRVFTQEFANGQLPQSQEGGTER</sequence>
<dbReference type="OrthoDB" id="875766at2"/>
<dbReference type="RefSeq" id="WP_092675950.1">
    <property type="nucleotide sequence ID" value="NZ_FOXS01000004.1"/>
</dbReference>
<evidence type="ECO:0000256" key="1">
    <source>
        <dbReference type="SAM" id="SignalP"/>
    </source>
</evidence>